<dbReference type="PROSITE" id="PS51257">
    <property type="entry name" value="PROKAR_LIPOPROTEIN"/>
    <property type="match status" value="1"/>
</dbReference>
<feature type="chain" id="PRO_5015698317" evidence="2">
    <location>
        <begin position="21"/>
        <end position="531"/>
    </location>
</feature>
<organism evidence="3 4">
    <name type="scientific">Photobacterium leiognathi</name>
    <dbReference type="NCBI Taxonomy" id="553611"/>
    <lineage>
        <taxon>Bacteria</taxon>
        <taxon>Pseudomonadati</taxon>
        <taxon>Pseudomonadota</taxon>
        <taxon>Gammaproteobacteria</taxon>
        <taxon>Vibrionales</taxon>
        <taxon>Vibrionaceae</taxon>
        <taxon>Photobacterium</taxon>
    </lineage>
</organism>
<dbReference type="Proteomes" id="UP000240410">
    <property type="component" value="Unassembled WGS sequence"/>
</dbReference>
<dbReference type="AlphaFoldDB" id="A0A2T3M4W8"/>
<dbReference type="EMBL" id="PYOJ01000041">
    <property type="protein sequence ID" value="PSV86927.1"/>
    <property type="molecule type" value="Genomic_DNA"/>
</dbReference>
<accession>A0A2T3M4W8</accession>
<feature type="signal peptide" evidence="2">
    <location>
        <begin position="1"/>
        <end position="20"/>
    </location>
</feature>
<evidence type="ECO:0000313" key="4">
    <source>
        <dbReference type="Proteomes" id="UP000240410"/>
    </source>
</evidence>
<keyword evidence="2" id="KW-0732">Signal</keyword>
<comment type="caution">
    <text evidence="3">The sequence shown here is derived from an EMBL/GenBank/DDBJ whole genome shotgun (WGS) entry which is preliminary data.</text>
</comment>
<name>A0A2T3M4W8_PHOLE</name>
<sequence>MQFKLSLVAASLLATLTLTGCNDDSSSAPTTPDVEKPSPETGNPTPVTTGQFIDAKVQGLDYVIGTKAAQTDAEGNYELGAENGTISFYIGGKDGLLIGSVSGRAVTTPFEAAGTYERSINLARLLLTINEHNDDSTIIIPSLIKDNPSAGIQAALAKITLDDVYFEKSVETLLKLLDSKALVAAADAQKHMQASLNPEQLQRGSEEVLTQWAKGSNQIIIHRSANLRVKNSSDDKFKTVIHQDQQNGKYIGGLSLMNYKLTDDQFTVLTGSNDSTIEKTSTLPSFVYEMTDEAKVSTENEMMPWSEIETMGSPYACMTAKNCSERLLTQANLKYIERQDGDHKQKEAQSGTYDPVTQVYTQIRSKEYLDGDYAGRISESIEFFYPVTDAKTDRFVDFTGTWTAKETRPNCPDVATSTLTFGEKTITLTGQEFTGTCEITDGLNETVTYEDYAKMDFWWFGTNVQVSTATLDQLNTTVRWNDKDTGETNDNFKINRFSYIPAGKAWDQGLLVRDTLNDNGDKIATITMKKS</sequence>
<dbReference type="RefSeq" id="WP_045071156.1">
    <property type="nucleotide sequence ID" value="NZ_JZSL01000047.1"/>
</dbReference>
<feature type="compositionally biased region" description="Polar residues" evidence="1">
    <location>
        <begin position="21"/>
        <end position="30"/>
    </location>
</feature>
<reference evidence="3 4" key="1">
    <citation type="submission" date="2018-03" db="EMBL/GenBank/DDBJ databases">
        <title>Whole genome sequencing of Histamine producing bacteria.</title>
        <authorList>
            <person name="Butler K."/>
        </authorList>
    </citation>
    <scope>NUCLEOTIDE SEQUENCE [LARGE SCALE GENOMIC DNA]</scope>
    <source>
        <strain evidence="3 4">ATCC 33979</strain>
    </source>
</reference>
<feature type="region of interest" description="Disordered" evidence="1">
    <location>
        <begin position="21"/>
        <end position="47"/>
    </location>
</feature>
<evidence type="ECO:0000256" key="1">
    <source>
        <dbReference type="SAM" id="MobiDB-lite"/>
    </source>
</evidence>
<proteinExistence type="predicted"/>
<evidence type="ECO:0000256" key="2">
    <source>
        <dbReference type="SAM" id="SignalP"/>
    </source>
</evidence>
<protein>
    <submittedName>
        <fullName evidence="3">Chromosome partitioning protein ParA</fullName>
    </submittedName>
</protein>
<gene>
    <name evidence="3" type="ORF">CTM89_19765</name>
</gene>
<dbReference type="OrthoDB" id="5592990at2"/>
<evidence type="ECO:0000313" key="3">
    <source>
        <dbReference type="EMBL" id="PSV86927.1"/>
    </source>
</evidence>